<keyword evidence="3 7" id="KW-0812">Transmembrane</keyword>
<accession>A0A0S6VQH6</accession>
<evidence type="ECO:0000256" key="4">
    <source>
        <dbReference type="ARBA" id="ARBA00022989"/>
    </source>
</evidence>
<dbReference type="HOGENOM" id="CLU_053152_0_1_0"/>
<evidence type="ECO:0000256" key="2">
    <source>
        <dbReference type="ARBA" id="ARBA00022475"/>
    </source>
</evidence>
<keyword evidence="4 7" id="KW-1133">Transmembrane helix</keyword>
<protein>
    <submittedName>
        <fullName evidence="10">RDD domain containing protein</fullName>
    </submittedName>
</protein>
<evidence type="ECO:0000256" key="3">
    <source>
        <dbReference type="ARBA" id="ARBA00022692"/>
    </source>
</evidence>
<dbReference type="PANTHER" id="PTHR36115:SF4">
    <property type="entry name" value="MEMBRANE PROTEIN"/>
    <property type="match status" value="1"/>
</dbReference>
<evidence type="ECO:0000256" key="1">
    <source>
        <dbReference type="ARBA" id="ARBA00004651"/>
    </source>
</evidence>
<dbReference type="AlphaFoldDB" id="A0A0S6VQH6"/>
<comment type="subcellular location">
    <subcellularLocation>
        <location evidence="1">Cell membrane</location>
        <topology evidence="1">Multi-pass membrane protein</topology>
    </subcellularLocation>
</comment>
<dbReference type="Pfam" id="PF14237">
    <property type="entry name" value="GYF_2"/>
    <property type="match status" value="1"/>
</dbReference>
<keyword evidence="5 7" id="KW-0472">Membrane</keyword>
<dbReference type="Pfam" id="PF06271">
    <property type="entry name" value="RDD"/>
    <property type="match status" value="1"/>
</dbReference>
<name>A0A0S6VQH6_9BACT</name>
<feature type="domain" description="GYF" evidence="9">
    <location>
        <begin position="3"/>
        <end position="50"/>
    </location>
</feature>
<sequence length="271" mass="29753">MNWYYASQGRRVGPVDDTEFEALVETGAITQDTLVWNETLSKWTPYGALDQGATPSDVRIPKAEPRQESNTPQPEQRDVSFTGNNATCNECGKRFAQDDMIRYQNVWVCANCKPIFLQKLKEGADVSGALVFAGFWERFAAKFLDGLIQGVVNTALGAVINVALFTLGGRGGHASAAIVVVSQLFQLALSAAYTTFFVGKYGATPGKMALGLQIVTADGGEVSYARALGRYFAEWLSGLTLTIGYLMSIWDDEKRTLHDRICDTRVVKKKR</sequence>
<feature type="compositionally biased region" description="Polar residues" evidence="6">
    <location>
        <begin position="68"/>
        <end position="83"/>
    </location>
</feature>
<dbReference type="InterPro" id="IPR025640">
    <property type="entry name" value="GYF_2"/>
</dbReference>
<feature type="transmembrane region" description="Helical" evidence="7">
    <location>
        <begin position="147"/>
        <end position="168"/>
    </location>
</feature>
<evidence type="ECO:0000256" key="7">
    <source>
        <dbReference type="SAM" id="Phobius"/>
    </source>
</evidence>
<dbReference type="GO" id="GO:0005886">
    <property type="term" value="C:plasma membrane"/>
    <property type="evidence" value="ECO:0007669"/>
    <property type="project" value="UniProtKB-SubCell"/>
</dbReference>
<dbReference type="InterPro" id="IPR051791">
    <property type="entry name" value="Pra-immunoreactive"/>
</dbReference>
<evidence type="ECO:0000259" key="9">
    <source>
        <dbReference type="Pfam" id="PF14237"/>
    </source>
</evidence>
<keyword evidence="2" id="KW-1003">Cell membrane</keyword>
<evidence type="ECO:0000256" key="5">
    <source>
        <dbReference type="ARBA" id="ARBA00023136"/>
    </source>
</evidence>
<dbReference type="PANTHER" id="PTHR36115">
    <property type="entry name" value="PROLINE-RICH ANTIGEN HOMOLOG-RELATED"/>
    <property type="match status" value="1"/>
</dbReference>
<feature type="region of interest" description="Disordered" evidence="6">
    <location>
        <begin position="47"/>
        <end position="83"/>
    </location>
</feature>
<dbReference type="InterPro" id="IPR010432">
    <property type="entry name" value="RDD"/>
</dbReference>
<dbReference type="Proteomes" id="UP000030700">
    <property type="component" value="Unassembled WGS sequence"/>
</dbReference>
<reference evidence="10" key="1">
    <citation type="journal article" date="2015" name="PeerJ">
        <title>First genomic representation of candidate bacterial phylum KSB3 points to enhanced environmental sensing as a trigger of wastewater bulking.</title>
        <authorList>
            <person name="Sekiguchi Y."/>
            <person name="Ohashi A."/>
            <person name="Parks D.H."/>
            <person name="Yamauchi T."/>
            <person name="Tyson G.W."/>
            <person name="Hugenholtz P."/>
        </authorList>
    </citation>
    <scope>NUCLEOTIDE SEQUENCE [LARGE SCALE GENOMIC DNA]</scope>
</reference>
<organism evidence="10">
    <name type="scientific">Candidatus Moduliflexus flocculans</name>
    <dbReference type="NCBI Taxonomy" id="1499966"/>
    <lineage>
        <taxon>Bacteria</taxon>
        <taxon>Candidatus Moduliflexota</taxon>
        <taxon>Candidatus Moduliflexia</taxon>
        <taxon>Candidatus Moduliflexales</taxon>
        <taxon>Candidatus Moduliflexaceae</taxon>
    </lineage>
</organism>
<gene>
    <name evidence="10" type="ORF">U14_00508</name>
</gene>
<evidence type="ECO:0000256" key="6">
    <source>
        <dbReference type="SAM" id="MobiDB-lite"/>
    </source>
</evidence>
<feature type="transmembrane region" description="Helical" evidence="7">
    <location>
        <begin position="174"/>
        <end position="198"/>
    </location>
</feature>
<dbReference type="STRING" id="1499966.U14_00508"/>
<keyword evidence="11" id="KW-1185">Reference proteome</keyword>
<evidence type="ECO:0000313" key="11">
    <source>
        <dbReference type="Proteomes" id="UP000030700"/>
    </source>
</evidence>
<dbReference type="EMBL" id="DF820455">
    <property type="protein sequence ID" value="GAK49287.1"/>
    <property type="molecule type" value="Genomic_DNA"/>
</dbReference>
<proteinExistence type="predicted"/>
<evidence type="ECO:0000259" key="8">
    <source>
        <dbReference type="Pfam" id="PF06271"/>
    </source>
</evidence>
<evidence type="ECO:0000313" key="10">
    <source>
        <dbReference type="EMBL" id="GAK49287.1"/>
    </source>
</evidence>
<feature type="domain" description="RDD" evidence="8">
    <location>
        <begin position="133"/>
        <end position="262"/>
    </location>
</feature>